<dbReference type="PANTHER" id="PTHR43591:SF97">
    <property type="entry name" value="CLASS I SAM-DEPENDENT METHYLTRANSFERASE"/>
    <property type="match status" value="1"/>
</dbReference>
<dbReference type="PANTHER" id="PTHR43591">
    <property type="entry name" value="METHYLTRANSFERASE"/>
    <property type="match status" value="1"/>
</dbReference>
<dbReference type="Pfam" id="PF13649">
    <property type="entry name" value="Methyltransf_25"/>
    <property type="match status" value="1"/>
</dbReference>
<evidence type="ECO:0000256" key="1">
    <source>
        <dbReference type="SAM" id="MobiDB-lite"/>
    </source>
</evidence>
<dbReference type="KEGG" id="serj:SGUI_1793"/>
<dbReference type="EMBL" id="CP014989">
    <property type="protein sequence ID" value="ANS79189.1"/>
    <property type="molecule type" value="Genomic_DNA"/>
</dbReference>
<dbReference type="STRING" id="1758689.SGUI_1793"/>
<dbReference type="InterPro" id="IPR041698">
    <property type="entry name" value="Methyltransf_25"/>
</dbReference>
<evidence type="ECO:0000313" key="3">
    <source>
        <dbReference type="EMBL" id="ANS79189.1"/>
    </source>
</evidence>
<keyword evidence="3" id="KW-0489">Methyltransferase</keyword>
<sequence length="285" mass="30968">MVLTYAGAVHRRDELSPPTGPDTTSPSARTTEAEQLDEAFDKAAPRYDLLTRLNPGYHRALRRAASQLVSRLEVPAHTPTDGAGSPLTLWDLGCGSGLSTRALLRATGPQVRLVGLDASAGMLDQARAKDWPGGVDFVHATAQDLPEVAATQLGRPADGAFAAYLLRNVPQEQRDGVLRAIHDQVRPGGWITLQDYHVAGDARAERTWTAVCRGVVTPLATVTRGHPAIYRYLWRSVLDNDSTDVLEDRVRRAGFVDVSWSSAGGWQRGILHTLLARRPSREVTA</sequence>
<dbReference type="OrthoDB" id="9797252at2"/>
<organism evidence="3 4">
    <name type="scientific">Serinicoccus hydrothermalis</name>
    <dbReference type="NCBI Taxonomy" id="1758689"/>
    <lineage>
        <taxon>Bacteria</taxon>
        <taxon>Bacillati</taxon>
        <taxon>Actinomycetota</taxon>
        <taxon>Actinomycetes</taxon>
        <taxon>Micrococcales</taxon>
        <taxon>Ornithinimicrobiaceae</taxon>
        <taxon>Serinicoccus</taxon>
    </lineage>
</organism>
<feature type="region of interest" description="Disordered" evidence="1">
    <location>
        <begin position="7"/>
        <end position="29"/>
    </location>
</feature>
<accession>A0A1B1NCM2</accession>
<dbReference type="CDD" id="cd02440">
    <property type="entry name" value="AdoMet_MTases"/>
    <property type="match status" value="1"/>
</dbReference>
<dbReference type="AlphaFoldDB" id="A0A1B1NCM2"/>
<dbReference type="Gene3D" id="3.40.50.150">
    <property type="entry name" value="Vaccinia Virus protein VP39"/>
    <property type="match status" value="1"/>
</dbReference>
<protein>
    <submittedName>
        <fullName evidence="3">CrtT-methyltransferase-like protein</fullName>
    </submittedName>
</protein>
<proteinExistence type="predicted"/>
<dbReference type="Proteomes" id="UP000092482">
    <property type="component" value="Chromosome"/>
</dbReference>
<feature type="domain" description="Methyltransferase" evidence="2">
    <location>
        <begin position="91"/>
        <end position="189"/>
    </location>
</feature>
<name>A0A1B1NCM2_9MICO</name>
<keyword evidence="3" id="KW-0808">Transferase</keyword>
<dbReference type="GO" id="GO:0008168">
    <property type="term" value="F:methyltransferase activity"/>
    <property type="evidence" value="ECO:0007669"/>
    <property type="project" value="UniProtKB-KW"/>
</dbReference>
<dbReference type="GO" id="GO:0032259">
    <property type="term" value="P:methylation"/>
    <property type="evidence" value="ECO:0007669"/>
    <property type="project" value="UniProtKB-KW"/>
</dbReference>
<dbReference type="SUPFAM" id="SSF53335">
    <property type="entry name" value="S-adenosyl-L-methionine-dependent methyltransferases"/>
    <property type="match status" value="1"/>
</dbReference>
<evidence type="ECO:0000313" key="4">
    <source>
        <dbReference type="Proteomes" id="UP000092482"/>
    </source>
</evidence>
<dbReference type="PATRIC" id="fig|1758689.4.peg.1857"/>
<keyword evidence="4" id="KW-1185">Reference proteome</keyword>
<evidence type="ECO:0000259" key="2">
    <source>
        <dbReference type="Pfam" id="PF13649"/>
    </source>
</evidence>
<gene>
    <name evidence="3" type="ORF">SGUI_1793</name>
</gene>
<dbReference type="InterPro" id="IPR029063">
    <property type="entry name" value="SAM-dependent_MTases_sf"/>
</dbReference>
<reference evidence="3 4" key="1">
    <citation type="submission" date="2016-03" db="EMBL/GenBank/DDBJ databases">
        <title>Shallow-sea hydrothermal system.</title>
        <authorList>
            <person name="Tang K."/>
        </authorList>
    </citation>
    <scope>NUCLEOTIDE SEQUENCE [LARGE SCALE GENOMIC DNA]</scope>
    <source>
        <strain evidence="3 4">JLT9</strain>
    </source>
</reference>